<dbReference type="AlphaFoldDB" id="A0A167U2G7"/>
<keyword evidence="1" id="KW-1133">Transmembrane helix</keyword>
<keyword evidence="1" id="KW-0812">Transmembrane</keyword>
<feature type="transmembrane region" description="Helical" evidence="1">
    <location>
        <begin position="59"/>
        <end position="80"/>
    </location>
</feature>
<protein>
    <submittedName>
        <fullName evidence="2">Uncharacterized protein</fullName>
    </submittedName>
</protein>
<proteinExistence type="predicted"/>
<evidence type="ECO:0000256" key="1">
    <source>
        <dbReference type="SAM" id="Phobius"/>
    </source>
</evidence>
<reference evidence="2" key="1">
    <citation type="journal article" date="2016" name="Mol. Biol. Evol.">
        <title>Comparative Genomics of Early-Diverging Mushroom-Forming Fungi Provides Insights into the Origins of Lignocellulose Decay Capabilities.</title>
        <authorList>
            <person name="Nagy L.G."/>
            <person name="Riley R."/>
            <person name="Tritt A."/>
            <person name="Adam C."/>
            <person name="Daum C."/>
            <person name="Floudas D."/>
            <person name="Sun H."/>
            <person name="Yadav J.S."/>
            <person name="Pangilinan J."/>
            <person name="Larsson K.H."/>
            <person name="Matsuura K."/>
            <person name="Barry K."/>
            <person name="Labutti K."/>
            <person name="Kuo R."/>
            <person name="Ohm R.A."/>
            <person name="Bhattacharya S.S."/>
            <person name="Shirouzu T."/>
            <person name="Yoshinaga Y."/>
            <person name="Martin F.M."/>
            <person name="Grigoriev I.V."/>
            <person name="Hibbett D.S."/>
        </authorList>
    </citation>
    <scope>NUCLEOTIDE SEQUENCE [LARGE SCALE GENOMIC DNA]</scope>
    <source>
        <strain evidence="2">CBS 109695</strain>
    </source>
</reference>
<gene>
    <name evidence="2" type="ORF">FIBSPDRAFT_467606</name>
</gene>
<keyword evidence="1" id="KW-0472">Membrane</keyword>
<evidence type="ECO:0000313" key="2">
    <source>
        <dbReference type="EMBL" id="KZP03530.1"/>
    </source>
</evidence>
<organism evidence="2">
    <name type="scientific">Athelia psychrophila</name>
    <dbReference type="NCBI Taxonomy" id="1759441"/>
    <lineage>
        <taxon>Eukaryota</taxon>
        <taxon>Fungi</taxon>
        <taxon>Dikarya</taxon>
        <taxon>Basidiomycota</taxon>
        <taxon>Agaricomycotina</taxon>
        <taxon>Agaricomycetes</taxon>
        <taxon>Agaricomycetidae</taxon>
        <taxon>Atheliales</taxon>
        <taxon>Atheliaceae</taxon>
        <taxon>Athelia</taxon>
    </lineage>
</organism>
<dbReference type="EMBL" id="KV418048">
    <property type="protein sequence ID" value="KZP03530.1"/>
    <property type="molecule type" value="Genomic_DNA"/>
</dbReference>
<feature type="transmembrane region" description="Helical" evidence="1">
    <location>
        <begin position="20"/>
        <end position="38"/>
    </location>
</feature>
<sequence>MRWFGDESTPRFRQQVAPVGVRAIARVAFAAAAAWLLLHHNLPFLSAHLRRRATFHYDTNLTTCGLVLVIWSTISGHIYICRGSRVHSASESVLSES</sequence>
<name>A0A167U2G7_9AGAM</name>
<accession>A0A167U2G7</accession>